<sequence length="96" mass="10411">MTNSFASPRPSTVASRLKPGFRSAWLTPLSLYRVILRVEEWRLAIANGGDMNPKPRRARNESKAVRAQRALIVVVVNVRKAAGAIAVMRGIDAAGG</sequence>
<proteinExistence type="predicted"/>
<evidence type="ECO:0000313" key="2">
    <source>
        <dbReference type="Proteomes" id="UP001221413"/>
    </source>
</evidence>
<name>A0AAD6NNH8_DREDA</name>
<comment type="caution">
    <text evidence="1">The sequence shown here is derived from an EMBL/GenBank/DDBJ whole genome shotgun (WGS) entry which is preliminary data.</text>
</comment>
<reference evidence="1" key="1">
    <citation type="submission" date="2023-01" db="EMBL/GenBank/DDBJ databases">
        <title>The chitinases involved in constricting ring structure development in the nematode-trapping fungus Drechslerella dactyloides.</title>
        <authorList>
            <person name="Wang R."/>
            <person name="Zhang L."/>
            <person name="Tang P."/>
            <person name="Li S."/>
            <person name="Liang L."/>
        </authorList>
    </citation>
    <scope>NUCLEOTIDE SEQUENCE</scope>
    <source>
        <strain evidence="1">YMF1.00031</strain>
    </source>
</reference>
<organism evidence="1 2">
    <name type="scientific">Drechslerella dactyloides</name>
    <name type="common">Nematode-trapping fungus</name>
    <name type="synonym">Arthrobotrys dactyloides</name>
    <dbReference type="NCBI Taxonomy" id="74499"/>
    <lineage>
        <taxon>Eukaryota</taxon>
        <taxon>Fungi</taxon>
        <taxon>Dikarya</taxon>
        <taxon>Ascomycota</taxon>
        <taxon>Pezizomycotina</taxon>
        <taxon>Orbiliomycetes</taxon>
        <taxon>Orbiliales</taxon>
        <taxon>Orbiliaceae</taxon>
        <taxon>Drechslerella</taxon>
    </lineage>
</organism>
<gene>
    <name evidence="1" type="ORF">Dda_0516</name>
</gene>
<dbReference type="Proteomes" id="UP001221413">
    <property type="component" value="Unassembled WGS sequence"/>
</dbReference>
<protein>
    <submittedName>
        <fullName evidence="1">Uncharacterized protein</fullName>
    </submittedName>
</protein>
<dbReference type="EMBL" id="JAQGDS010000001">
    <property type="protein sequence ID" value="KAJ6264370.1"/>
    <property type="molecule type" value="Genomic_DNA"/>
</dbReference>
<keyword evidence="2" id="KW-1185">Reference proteome</keyword>
<dbReference type="AlphaFoldDB" id="A0AAD6NNH8"/>
<accession>A0AAD6NNH8</accession>
<evidence type="ECO:0000313" key="1">
    <source>
        <dbReference type="EMBL" id="KAJ6264370.1"/>
    </source>
</evidence>